<dbReference type="SUPFAM" id="SSF56925">
    <property type="entry name" value="OMPA-like"/>
    <property type="match status" value="1"/>
</dbReference>
<evidence type="ECO:0000259" key="2">
    <source>
        <dbReference type="Pfam" id="PF13505"/>
    </source>
</evidence>
<reference evidence="3 4" key="1">
    <citation type="journal article" date="2012" name="Int. J. Syst. Evol. Microbiol.">
        <title>Vibrio caribbeanicus sp. nov., isolated from the marine sponge Scleritoderma cyanea.</title>
        <authorList>
            <person name="Hoffmann M."/>
            <person name="Monday S.R."/>
            <person name="Allard M.W."/>
            <person name="Strain E.A."/>
            <person name="Whittaker P."/>
            <person name="Naum M."/>
            <person name="McCarthy P.J."/>
            <person name="Lopez J.V."/>
            <person name="Fischer M."/>
            <person name="Brown E.W."/>
        </authorList>
    </citation>
    <scope>NUCLEOTIDE SEQUENCE [LARGE SCALE GENOMIC DNA]</scope>
    <source>
        <strain evidence="3 4">ATCC 700023</strain>
    </source>
</reference>
<dbReference type="InterPro" id="IPR027385">
    <property type="entry name" value="Beta-barrel_OMP"/>
</dbReference>
<accession>F9S3U2</accession>
<evidence type="ECO:0000256" key="1">
    <source>
        <dbReference type="ARBA" id="ARBA00022729"/>
    </source>
</evidence>
<organism evidence="3 4">
    <name type="scientific">Vibrio ichthyoenteri ATCC 700023</name>
    <dbReference type="NCBI Taxonomy" id="870968"/>
    <lineage>
        <taxon>Bacteria</taxon>
        <taxon>Pseudomonadati</taxon>
        <taxon>Pseudomonadota</taxon>
        <taxon>Gammaproteobacteria</taxon>
        <taxon>Vibrionales</taxon>
        <taxon>Vibrionaceae</taxon>
        <taxon>Vibrio</taxon>
    </lineage>
</organism>
<keyword evidence="4" id="KW-1185">Reference proteome</keyword>
<feature type="domain" description="Outer membrane protein beta-barrel" evidence="2">
    <location>
        <begin position="42"/>
        <end position="178"/>
    </location>
</feature>
<dbReference type="EMBL" id="AFWF01000188">
    <property type="protein sequence ID" value="EGU37675.1"/>
    <property type="molecule type" value="Genomic_DNA"/>
</dbReference>
<dbReference type="Pfam" id="PF13505">
    <property type="entry name" value="OMP_b-brl"/>
    <property type="match status" value="1"/>
</dbReference>
<gene>
    <name evidence="3" type="ORF">VII00023_07014</name>
</gene>
<dbReference type="Gene3D" id="2.40.160.20">
    <property type="match status" value="1"/>
</dbReference>
<dbReference type="Proteomes" id="UP000004605">
    <property type="component" value="Unassembled WGS sequence"/>
</dbReference>
<name>F9S3U2_9VIBR</name>
<keyword evidence="1" id="KW-0732">Signal</keyword>
<protein>
    <recommendedName>
        <fullName evidence="2">Outer membrane protein beta-barrel domain-containing protein</fullName>
    </recommendedName>
</protein>
<comment type="caution">
    <text evidence="3">The sequence shown here is derived from an EMBL/GenBank/DDBJ whole genome shotgun (WGS) entry which is preliminary data.</text>
</comment>
<sequence length="220" mass="24410">MTTKGEPMALNRIKKCVVAWWVMAATLPISFASFGQIGLSDFRYGYVDFAAGSLDEKIGENSNVTAINAGGKLPIDRRWLATLDYSARFIHPDKTTTEIYTVLPGVAARIDAGPGLQFLANAKAGMQWARLTDDKTNIKLESSNEFVWGMEVGLVYNITPRWRLATDAELNRSDILDVEIYSLRADFRINSGFTMGGFYSHRDSERGSTNEGGVAMKLFF</sequence>
<dbReference type="InterPro" id="IPR011250">
    <property type="entry name" value="OMP/PagP_B-barrel"/>
</dbReference>
<evidence type="ECO:0000313" key="4">
    <source>
        <dbReference type="Proteomes" id="UP000004605"/>
    </source>
</evidence>
<evidence type="ECO:0000313" key="3">
    <source>
        <dbReference type="EMBL" id="EGU37675.1"/>
    </source>
</evidence>
<dbReference type="AlphaFoldDB" id="F9S3U2"/>
<proteinExistence type="predicted"/>